<dbReference type="Gene3D" id="1.20.120.580">
    <property type="entry name" value="bsu32300-like"/>
    <property type="match status" value="1"/>
</dbReference>
<dbReference type="InterPro" id="IPR037038">
    <property type="entry name" value="HepT-like_sf"/>
</dbReference>
<dbReference type="PANTHER" id="PTHR43852">
    <property type="entry name" value="NUCLEOTIDYLTRANSFERASE"/>
    <property type="match status" value="1"/>
</dbReference>
<evidence type="ECO:0000259" key="5">
    <source>
        <dbReference type="Pfam" id="PF18765"/>
    </source>
</evidence>
<proteinExistence type="inferred from homology"/>
<keyword evidence="2" id="KW-0540">Nuclease</keyword>
<reference evidence="6 7" key="1">
    <citation type="submission" date="2007-04" db="EMBL/GenBank/DDBJ databases">
        <title>Complete sequence of Pyrobaculum arsenaticum DSM 13514.</title>
        <authorList>
            <consortium name="US DOE Joint Genome Institute"/>
            <person name="Copeland A."/>
            <person name="Lucas S."/>
            <person name="Lapidus A."/>
            <person name="Barry K."/>
            <person name="Glavina del Rio T."/>
            <person name="Dalin E."/>
            <person name="Tice H."/>
            <person name="Pitluck S."/>
            <person name="Chain P."/>
            <person name="Malfatti S."/>
            <person name="Shin M."/>
            <person name="Vergez L."/>
            <person name="Schmutz J."/>
            <person name="Larimer F."/>
            <person name="Land M."/>
            <person name="Hauser L."/>
            <person name="Kyrpides N."/>
            <person name="Mikhailova N."/>
            <person name="Cozen A.E."/>
            <person name="Fitz-Gibbon S.T."/>
            <person name="House C.H."/>
            <person name="Saltikov C."/>
            <person name="Lowe T.M."/>
            <person name="Richardson P."/>
        </authorList>
    </citation>
    <scope>NUCLEOTIDE SEQUENCE [LARGE SCALE GENOMIC DNA]</scope>
    <source>
        <strain evidence="7">ATCC 700994 / DSM 13514 / JCM 11321 / PZ6</strain>
    </source>
</reference>
<evidence type="ECO:0000256" key="1">
    <source>
        <dbReference type="ARBA" id="ARBA00022649"/>
    </source>
</evidence>
<dbReference type="InterPro" id="IPR052930">
    <property type="entry name" value="TA_antitoxin_MntA"/>
</dbReference>
<name>A4WJU3_PYRAR</name>
<evidence type="ECO:0000256" key="4">
    <source>
        <dbReference type="ARBA" id="ARBA00024207"/>
    </source>
</evidence>
<dbReference type="PANTHER" id="PTHR43852:SF3">
    <property type="entry name" value="NUCLEOTIDYLTRANSFERASE"/>
    <property type="match status" value="1"/>
</dbReference>
<evidence type="ECO:0000313" key="7">
    <source>
        <dbReference type="Proteomes" id="UP000001567"/>
    </source>
</evidence>
<dbReference type="Gene3D" id="3.30.460.10">
    <property type="entry name" value="Beta Polymerase, domain 2"/>
    <property type="match status" value="1"/>
</dbReference>
<gene>
    <name evidence="6" type="ordered locus">Pars_1082</name>
</gene>
<dbReference type="Proteomes" id="UP000001567">
    <property type="component" value="Chromosome"/>
</dbReference>
<dbReference type="EMBL" id="CP000660">
    <property type="protein sequence ID" value="ABP50660.1"/>
    <property type="molecule type" value="Genomic_DNA"/>
</dbReference>
<dbReference type="SUPFAM" id="SSF81301">
    <property type="entry name" value="Nucleotidyltransferase"/>
    <property type="match status" value="1"/>
</dbReference>
<dbReference type="Pfam" id="PF18765">
    <property type="entry name" value="Polbeta"/>
    <property type="match status" value="1"/>
</dbReference>
<dbReference type="GO" id="GO:0110001">
    <property type="term" value="C:toxin-antitoxin complex"/>
    <property type="evidence" value="ECO:0007669"/>
    <property type="project" value="InterPro"/>
</dbReference>
<dbReference type="GO" id="GO:0004540">
    <property type="term" value="F:RNA nuclease activity"/>
    <property type="evidence" value="ECO:0007669"/>
    <property type="project" value="InterPro"/>
</dbReference>
<dbReference type="InterPro" id="IPR041633">
    <property type="entry name" value="Polbeta"/>
</dbReference>
<dbReference type="Pfam" id="PF01934">
    <property type="entry name" value="HepT-like"/>
    <property type="match status" value="1"/>
</dbReference>
<evidence type="ECO:0000313" key="6">
    <source>
        <dbReference type="EMBL" id="ABP50660.1"/>
    </source>
</evidence>
<accession>A4WJU3</accession>
<evidence type="ECO:0000256" key="2">
    <source>
        <dbReference type="ARBA" id="ARBA00022722"/>
    </source>
</evidence>
<comment type="similarity">
    <text evidence="4">Belongs to the HepT RNase toxin family.</text>
</comment>
<dbReference type="KEGG" id="pas:Pars_1082"/>
<keyword evidence="1" id="KW-1277">Toxin-antitoxin system</keyword>
<sequence length="256" mass="28782">MFCMRLREQLARVRRYAELLAERLEAGGDIFALERLAELVAQSTLDLAAMWLAAERGEKPATYREVARFLAKKVGGYEDFLVRLAAFRNIIVHGYYSLDEKRELEAFREIAAMMPDLLNAVESKLPDDPCIGDLKGLEPVFEKHGVEYAVVFGSLAKKGCGRDVDLAVKFREEKGLWGLAALVADVADALGLDYCQVDVVDVDAALPALLLSVLEGVPIYNAERAREDLTWRYIELLDVGETWEYANRRITPRPRS</sequence>
<feature type="domain" description="Polymerase beta nucleotidyltransferase" evidence="5">
    <location>
        <begin position="137"/>
        <end position="223"/>
    </location>
</feature>
<dbReference type="AlphaFoldDB" id="A4WJU3"/>
<evidence type="ECO:0000256" key="3">
    <source>
        <dbReference type="ARBA" id="ARBA00022801"/>
    </source>
</evidence>
<organism evidence="6 7">
    <name type="scientific">Pyrobaculum arsenaticum (strain DSM 13514 / JCM 11321 / PZ6)</name>
    <dbReference type="NCBI Taxonomy" id="340102"/>
    <lineage>
        <taxon>Archaea</taxon>
        <taxon>Thermoproteota</taxon>
        <taxon>Thermoprotei</taxon>
        <taxon>Thermoproteales</taxon>
        <taxon>Thermoproteaceae</taxon>
        <taxon>Pyrobaculum</taxon>
    </lineage>
</organism>
<dbReference type="InterPro" id="IPR043519">
    <property type="entry name" value="NT_sf"/>
</dbReference>
<dbReference type="HOGENOM" id="CLU_092685_0_0_2"/>
<dbReference type="GO" id="GO:0016787">
    <property type="term" value="F:hydrolase activity"/>
    <property type="evidence" value="ECO:0007669"/>
    <property type="project" value="UniProtKB-KW"/>
</dbReference>
<dbReference type="InterPro" id="IPR008201">
    <property type="entry name" value="HepT-like"/>
</dbReference>
<protein>
    <recommendedName>
        <fullName evidence="5">Polymerase beta nucleotidyltransferase domain-containing protein</fullName>
    </recommendedName>
</protein>
<keyword evidence="3" id="KW-0378">Hydrolase</keyword>
<dbReference type="STRING" id="340102.Pars_1082"/>